<dbReference type="InterPro" id="IPR036136">
    <property type="entry name" value="Nit/Sulf_reduc_fer-like_dom_sf"/>
</dbReference>
<dbReference type="InterPro" id="IPR005117">
    <property type="entry name" value="NiRdtase/SiRdtase_haem-b_fer"/>
</dbReference>
<evidence type="ECO:0000259" key="8">
    <source>
        <dbReference type="Pfam" id="PF03460"/>
    </source>
</evidence>
<organism evidence="9 10">
    <name type="scientific">Mesorhizobium marinum</name>
    <dbReference type="NCBI Taxonomy" id="3228790"/>
    <lineage>
        <taxon>Bacteria</taxon>
        <taxon>Pseudomonadati</taxon>
        <taxon>Pseudomonadota</taxon>
        <taxon>Alphaproteobacteria</taxon>
        <taxon>Hyphomicrobiales</taxon>
        <taxon>Phyllobacteriaceae</taxon>
        <taxon>Mesorhizobium</taxon>
    </lineage>
</organism>
<dbReference type="Pfam" id="PF03460">
    <property type="entry name" value="NIR_SIR_ferr"/>
    <property type="match status" value="1"/>
</dbReference>
<dbReference type="PROSITE" id="PS00365">
    <property type="entry name" value="NIR_SIR"/>
    <property type="match status" value="1"/>
</dbReference>
<feature type="region of interest" description="Disordered" evidence="7">
    <location>
        <begin position="228"/>
        <end position="258"/>
    </location>
</feature>
<proteinExistence type="predicted"/>
<evidence type="ECO:0000256" key="6">
    <source>
        <dbReference type="ARBA" id="ARBA00023014"/>
    </source>
</evidence>
<dbReference type="EC" id="1.14.13.83" evidence="9"/>
<dbReference type="GO" id="GO:0043818">
    <property type="term" value="F:precorrin-3B synthase activity"/>
    <property type="evidence" value="ECO:0007669"/>
    <property type="project" value="UniProtKB-EC"/>
</dbReference>
<dbReference type="Proteomes" id="UP001556196">
    <property type="component" value="Unassembled WGS sequence"/>
</dbReference>
<evidence type="ECO:0000313" key="9">
    <source>
        <dbReference type="EMBL" id="MEW9805072.1"/>
    </source>
</evidence>
<comment type="caution">
    <text evidence="9">The sequence shown here is derived from an EMBL/GenBank/DDBJ whole genome shotgun (WGS) entry which is preliminary data.</text>
</comment>
<evidence type="ECO:0000256" key="4">
    <source>
        <dbReference type="ARBA" id="ARBA00023002"/>
    </source>
</evidence>
<keyword evidence="3" id="KW-0479">Metal-binding</keyword>
<sequence>MIAPATENLLAGGFTRRGACPALSAPMKTGDGLLARLNPVAGGLSPAQLAGLCDAAGAHGNGVIEVTARGSVQVRGLTESSAGPFAKTVDALGIAVRTGVPVQTSVLAGLDPGETADPTGVAQAIRAAIADAGLENRLGPKVSVVVDGGGRTALDEVSADVRLTAVDGGAWLVAIAGDATTARPVGFAENAQAACAATLALLSEVAAVGRAARARDVDGTILSSLASGLEGGRPTLPPSGLPAISPTRGETSRGDVAPSSVAPEICGAADDGLISPLVGEMSGRTEGGAKERNFAGSLIGSIELRNKKFALGVALPFGHTSAGLLKTFAEMAQGIGVEDIRPAPKRTLVAVCGTVDQAERLRATAQALGFATAPDDPRQAISACPGSPDCASGHIPARRIAAEIVGKNSNFLDGSVHLHVSGCAKGCARPASSDLTIVGLPAGTGLVVGGTARDEAVAFADNDAAGRAFATVAASVAAQGLPGETTAQAIKRLGLSALAEAFGRRAT</sequence>
<dbReference type="InterPro" id="IPR012798">
    <property type="entry name" value="Cbl_synth_CobG-like"/>
</dbReference>
<dbReference type="SUPFAM" id="SSF56014">
    <property type="entry name" value="Nitrite and sulphite reductase 4Fe-4S domain-like"/>
    <property type="match status" value="2"/>
</dbReference>
<gene>
    <name evidence="9" type="primary">cobG</name>
    <name evidence="9" type="ORF">ABUE31_03620</name>
</gene>
<keyword evidence="2" id="KW-0349">Heme</keyword>
<keyword evidence="5" id="KW-0408">Iron</keyword>
<keyword evidence="1" id="KW-0004">4Fe-4S</keyword>
<keyword evidence="6" id="KW-0411">Iron-sulfur</keyword>
<accession>A0ABV3QXK1</accession>
<dbReference type="PANTHER" id="PTHR32439:SF9">
    <property type="entry name" value="BLR3264 PROTEIN"/>
    <property type="match status" value="1"/>
</dbReference>
<feature type="domain" description="Nitrite/Sulfite reductase ferredoxin-like" evidence="8">
    <location>
        <begin position="26"/>
        <end position="89"/>
    </location>
</feature>
<evidence type="ECO:0000313" key="10">
    <source>
        <dbReference type="Proteomes" id="UP001556196"/>
    </source>
</evidence>
<dbReference type="RefSeq" id="WP_367722121.1">
    <property type="nucleotide sequence ID" value="NZ_JBFOCI010000001.1"/>
</dbReference>
<dbReference type="SUPFAM" id="SSF55124">
    <property type="entry name" value="Nitrite/Sulfite reductase N-terminal domain-like"/>
    <property type="match status" value="2"/>
</dbReference>
<dbReference type="InterPro" id="IPR051329">
    <property type="entry name" value="NIR_SIR_4Fe-4S"/>
</dbReference>
<evidence type="ECO:0000256" key="1">
    <source>
        <dbReference type="ARBA" id="ARBA00022485"/>
    </source>
</evidence>
<dbReference type="PANTHER" id="PTHR32439">
    <property type="entry name" value="FERREDOXIN--NITRITE REDUCTASE, CHLOROPLASTIC"/>
    <property type="match status" value="1"/>
</dbReference>
<dbReference type="InterPro" id="IPR006066">
    <property type="entry name" value="NO2/SO3_Rdtase_FeS/sirohaem_BS"/>
</dbReference>
<keyword evidence="10" id="KW-1185">Reference proteome</keyword>
<evidence type="ECO:0000256" key="2">
    <source>
        <dbReference type="ARBA" id="ARBA00022617"/>
    </source>
</evidence>
<dbReference type="Gene3D" id="3.30.413.10">
    <property type="entry name" value="Sulfite Reductase Hemoprotein, domain 1"/>
    <property type="match status" value="1"/>
</dbReference>
<evidence type="ECO:0000256" key="5">
    <source>
        <dbReference type="ARBA" id="ARBA00023004"/>
    </source>
</evidence>
<dbReference type="InterPro" id="IPR045854">
    <property type="entry name" value="NO2/SO3_Rdtase_4Fe4S_sf"/>
</dbReference>
<evidence type="ECO:0000256" key="3">
    <source>
        <dbReference type="ARBA" id="ARBA00022723"/>
    </source>
</evidence>
<protein>
    <submittedName>
        <fullName evidence="9">Precorrin-3B synthase</fullName>
        <ecNumber evidence="9">1.14.13.83</ecNumber>
    </submittedName>
</protein>
<dbReference type="NCBIfam" id="TIGR02435">
    <property type="entry name" value="CobG"/>
    <property type="match status" value="1"/>
</dbReference>
<keyword evidence="4 9" id="KW-0560">Oxidoreductase</keyword>
<evidence type="ECO:0000256" key="7">
    <source>
        <dbReference type="SAM" id="MobiDB-lite"/>
    </source>
</evidence>
<dbReference type="EMBL" id="JBFOCI010000001">
    <property type="protein sequence ID" value="MEW9805072.1"/>
    <property type="molecule type" value="Genomic_DNA"/>
</dbReference>
<name>A0ABV3QXK1_9HYPH</name>
<reference evidence="9 10" key="1">
    <citation type="submission" date="2024-06" db="EMBL/GenBank/DDBJ databases">
        <authorList>
            <person name="Tuo L."/>
        </authorList>
    </citation>
    <scope>NUCLEOTIDE SEQUENCE [LARGE SCALE GENOMIC DNA]</scope>
    <source>
        <strain evidence="9 10">ZMM04-5</strain>
    </source>
</reference>
<dbReference type="Gene3D" id="3.90.480.20">
    <property type="match status" value="1"/>
</dbReference>